<gene>
    <name evidence="14" type="ORF">KSP40_PGU002286</name>
</gene>
<evidence type="ECO:0000256" key="13">
    <source>
        <dbReference type="SAM" id="Phobius"/>
    </source>
</evidence>
<evidence type="ECO:0000256" key="8">
    <source>
        <dbReference type="ARBA" id="ARBA00022692"/>
    </source>
</evidence>
<evidence type="ECO:0000256" key="4">
    <source>
        <dbReference type="ARBA" id="ARBA00004496"/>
    </source>
</evidence>
<evidence type="ECO:0000256" key="12">
    <source>
        <dbReference type="ARBA" id="ARBA00023242"/>
    </source>
</evidence>
<dbReference type="PANTHER" id="PTHR36023:SF3">
    <property type="entry name" value="ARGOS-LIKE PROTEIN"/>
    <property type="match status" value="1"/>
</dbReference>
<dbReference type="Proteomes" id="UP001412067">
    <property type="component" value="Unassembled WGS sequence"/>
</dbReference>
<keyword evidence="6" id="KW-0217">Developmental protein</keyword>
<evidence type="ECO:0000256" key="6">
    <source>
        <dbReference type="ARBA" id="ARBA00022473"/>
    </source>
</evidence>
<evidence type="ECO:0000256" key="11">
    <source>
        <dbReference type="ARBA" id="ARBA00023136"/>
    </source>
</evidence>
<dbReference type="EMBL" id="JBBWWR010000001">
    <property type="protein sequence ID" value="KAK8971477.1"/>
    <property type="molecule type" value="Genomic_DNA"/>
</dbReference>
<evidence type="ECO:0000256" key="7">
    <source>
        <dbReference type="ARBA" id="ARBA00022490"/>
    </source>
</evidence>
<comment type="similarity">
    <text evidence="5">Belongs to the plant organ size related (OSR) protein family.</text>
</comment>
<evidence type="ECO:0000256" key="9">
    <source>
        <dbReference type="ARBA" id="ARBA00022824"/>
    </source>
</evidence>
<keyword evidence="10 13" id="KW-1133">Transmembrane helix</keyword>
<dbReference type="PANTHER" id="PTHR36023">
    <property type="entry name" value="ARGOS-LIKE PROTEIN"/>
    <property type="match status" value="1"/>
</dbReference>
<accession>A0ABR2N5S5</accession>
<evidence type="ECO:0000256" key="2">
    <source>
        <dbReference type="ARBA" id="ARBA00004141"/>
    </source>
</evidence>
<keyword evidence="9" id="KW-0256">Endoplasmic reticulum</keyword>
<proteinExistence type="inferred from homology"/>
<keyword evidence="15" id="KW-1185">Reference proteome</keyword>
<evidence type="ECO:0000256" key="5">
    <source>
        <dbReference type="ARBA" id="ARBA00006891"/>
    </source>
</evidence>
<keyword evidence="7" id="KW-0963">Cytoplasm</keyword>
<name>A0ABR2N5S5_9ASPA</name>
<comment type="subcellular location">
    <subcellularLocation>
        <location evidence="4">Cytoplasm</location>
    </subcellularLocation>
    <subcellularLocation>
        <location evidence="3">Endoplasmic reticulum</location>
    </subcellularLocation>
    <subcellularLocation>
        <location evidence="2">Membrane</location>
        <topology evidence="2">Multi-pass membrane protein</topology>
    </subcellularLocation>
    <subcellularLocation>
        <location evidence="1">Nucleus</location>
    </subcellularLocation>
</comment>
<evidence type="ECO:0000256" key="10">
    <source>
        <dbReference type="ARBA" id="ARBA00022989"/>
    </source>
</evidence>
<keyword evidence="11 13" id="KW-0472">Membrane</keyword>
<dbReference type="InterPro" id="IPR037468">
    <property type="entry name" value="ARGOS/ARL/OSR1"/>
</dbReference>
<feature type="transmembrane region" description="Helical" evidence="13">
    <location>
        <begin position="41"/>
        <end position="58"/>
    </location>
</feature>
<reference evidence="14 15" key="1">
    <citation type="journal article" date="2022" name="Nat. Plants">
        <title>Genomes of leafy and leafless Platanthera orchids illuminate the evolution of mycoheterotrophy.</title>
        <authorList>
            <person name="Li M.H."/>
            <person name="Liu K.W."/>
            <person name="Li Z."/>
            <person name="Lu H.C."/>
            <person name="Ye Q.L."/>
            <person name="Zhang D."/>
            <person name="Wang J.Y."/>
            <person name="Li Y.F."/>
            <person name="Zhong Z.M."/>
            <person name="Liu X."/>
            <person name="Yu X."/>
            <person name="Liu D.K."/>
            <person name="Tu X.D."/>
            <person name="Liu B."/>
            <person name="Hao Y."/>
            <person name="Liao X.Y."/>
            <person name="Jiang Y.T."/>
            <person name="Sun W.H."/>
            <person name="Chen J."/>
            <person name="Chen Y.Q."/>
            <person name="Ai Y."/>
            <person name="Zhai J.W."/>
            <person name="Wu S.S."/>
            <person name="Zhou Z."/>
            <person name="Hsiao Y.Y."/>
            <person name="Wu W.L."/>
            <person name="Chen Y.Y."/>
            <person name="Lin Y.F."/>
            <person name="Hsu J.L."/>
            <person name="Li C.Y."/>
            <person name="Wang Z.W."/>
            <person name="Zhao X."/>
            <person name="Zhong W.Y."/>
            <person name="Ma X.K."/>
            <person name="Ma L."/>
            <person name="Huang J."/>
            <person name="Chen G.Z."/>
            <person name="Huang M.Z."/>
            <person name="Huang L."/>
            <person name="Peng D.H."/>
            <person name="Luo Y.B."/>
            <person name="Zou S.Q."/>
            <person name="Chen S.P."/>
            <person name="Lan S."/>
            <person name="Tsai W.C."/>
            <person name="Van de Peer Y."/>
            <person name="Liu Z.J."/>
        </authorList>
    </citation>
    <scope>NUCLEOTIDE SEQUENCE [LARGE SCALE GENOMIC DNA]</scope>
    <source>
        <strain evidence="14">Lor288</strain>
    </source>
</reference>
<evidence type="ECO:0008006" key="16">
    <source>
        <dbReference type="Google" id="ProtNLM"/>
    </source>
</evidence>
<protein>
    <recommendedName>
        <fullName evidence="16">ARGOS-like protein</fullName>
    </recommendedName>
</protein>
<evidence type="ECO:0000256" key="3">
    <source>
        <dbReference type="ARBA" id="ARBA00004240"/>
    </source>
</evidence>
<organism evidence="14 15">
    <name type="scientific">Platanthera guangdongensis</name>
    <dbReference type="NCBI Taxonomy" id="2320717"/>
    <lineage>
        <taxon>Eukaryota</taxon>
        <taxon>Viridiplantae</taxon>
        <taxon>Streptophyta</taxon>
        <taxon>Embryophyta</taxon>
        <taxon>Tracheophyta</taxon>
        <taxon>Spermatophyta</taxon>
        <taxon>Magnoliopsida</taxon>
        <taxon>Liliopsida</taxon>
        <taxon>Asparagales</taxon>
        <taxon>Orchidaceae</taxon>
        <taxon>Orchidoideae</taxon>
        <taxon>Orchideae</taxon>
        <taxon>Orchidinae</taxon>
        <taxon>Platanthera</taxon>
    </lineage>
</organism>
<evidence type="ECO:0000256" key="1">
    <source>
        <dbReference type="ARBA" id="ARBA00004123"/>
    </source>
</evidence>
<evidence type="ECO:0000313" key="14">
    <source>
        <dbReference type="EMBL" id="KAK8971477.1"/>
    </source>
</evidence>
<keyword evidence="12" id="KW-0539">Nucleus</keyword>
<evidence type="ECO:0000313" key="15">
    <source>
        <dbReference type="Proteomes" id="UP001412067"/>
    </source>
</evidence>
<feature type="transmembrane region" description="Helical" evidence="13">
    <location>
        <begin position="64"/>
        <end position="85"/>
    </location>
</feature>
<sequence>MEKRLLRRTMWNGQISENRRDRANEDSENVVSSDYFSAQSVMILLCLAVSLLILPLILPPLPPPPLMLLVLPVVILLFLVILAFMPSDVRNIASSYL</sequence>
<keyword evidence="8 13" id="KW-0812">Transmembrane</keyword>
<comment type="caution">
    <text evidence="14">The sequence shown here is derived from an EMBL/GenBank/DDBJ whole genome shotgun (WGS) entry which is preliminary data.</text>
</comment>